<evidence type="ECO:0000256" key="10">
    <source>
        <dbReference type="ARBA" id="ARBA00023268"/>
    </source>
</evidence>
<dbReference type="SUPFAM" id="SSF56300">
    <property type="entry name" value="Metallo-dependent phosphatases"/>
    <property type="match status" value="1"/>
</dbReference>
<evidence type="ECO:0000256" key="11">
    <source>
        <dbReference type="RuleBase" id="RU362119"/>
    </source>
</evidence>
<dbReference type="PROSITE" id="PS00786">
    <property type="entry name" value="5_NUCLEOTIDASE_2"/>
    <property type="match status" value="1"/>
</dbReference>
<dbReference type="PRINTS" id="PR01607">
    <property type="entry name" value="APYRASEFAMLY"/>
</dbReference>
<accession>A0A1X7AAL8</accession>
<protein>
    <submittedName>
        <fullName evidence="15">2',3'-cyclic-nucleotide 2'-phosphodiesterase/3'-nucleotidase</fullName>
        <ecNumber evidence="15">3.1.3.6</ecNumber>
    </submittedName>
</protein>
<comment type="subcellular location">
    <subcellularLocation>
        <location evidence="4">Cell envelope</location>
    </subcellularLocation>
</comment>
<dbReference type="SUPFAM" id="SSF55816">
    <property type="entry name" value="5'-nucleotidase (syn. UDP-sugar hydrolase), C-terminal domain"/>
    <property type="match status" value="1"/>
</dbReference>
<evidence type="ECO:0000256" key="2">
    <source>
        <dbReference type="ARBA" id="ARBA00001730"/>
    </source>
</evidence>
<feature type="domain" description="Calcineurin-like phosphoesterase" evidence="13">
    <location>
        <begin position="35"/>
        <end position="278"/>
    </location>
</feature>
<evidence type="ECO:0000256" key="5">
    <source>
        <dbReference type="ARBA" id="ARBA00006654"/>
    </source>
</evidence>
<comment type="catalytic activity">
    <reaction evidence="2">
        <text>a nucleoside 2',3'-cyclic phosphate + H2O = a nucleoside 3'-phosphate + H(+)</text>
        <dbReference type="Rhea" id="RHEA:19621"/>
        <dbReference type="ChEBI" id="CHEBI:15377"/>
        <dbReference type="ChEBI" id="CHEBI:15378"/>
        <dbReference type="ChEBI" id="CHEBI:66949"/>
        <dbReference type="ChEBI" id="CHEBI:66954"/>
        <dbReference type="EC" id="3.1.4.16"/>
    </reaction>
</comment>
<dbReference type="InterPro" id="IPR006146">
    <property type="entry name" value="5'-Nucleotdase_CS"/>
</dbReference>
<keyword evidence="9 11" id="KW-0378">Hydrolase</keyword>
<dbReference type="InterPro" id="IPR041827">
    <property type="entry name" value="CpdB_N"/>
</dbReference>
<dbReference type="CDD" id="cd07410">
    <property type="entry name" value="MPP_CpdB_N"/>
    <property type="match status" value="1"/>
</dbReference>
<evidence type="ECO:0000256" key="1">
    <source>
        <dbReference type="ARBA" id="ARBA00000527"/>
    </source>
</evidence>
<evidence type="ECO:0000256" key="12">
    <source>
        <dbReference type="SAM" id="MobiDB-lite"/>
    </source>
</evidence>
<feature type="domain" description="5'-Nucleotidase C-terminal" evidence="14">
    <location>
        <begin position="412"/>
        <end position="561"/>
    </location>
</feature>
<evidence type="ECO:0000313" key="15">
    <source>
        <dbReference type="EMBL" id="SLN74094.1"/>
    </source>
</evidence>
<keyword evidence="8 11" id="KW-0547">Nucleotide-binding</keyword>
<dbReference type="OrthoDB" id="9803927at2"/>
<dbReference type="InterPro" id="IPR008334">
    <property type="entry name" value="5'-Nucleotdase_C"/>
</dbReference>
<feature type="region of interest" description="Disordered" evidence="12">
    <location>
        <begin position="276"/>
        <end position="296"/>
    </location>
</feature>
<dbReference type="GO" id="GO:0030288">
    <property type="term" value="C:outer membrane-bounded periplasmic space"/>
    <property type="evidence" value="ECO:0007669"/>
    <property type="project" value="TreeGrafter"/>
</dbReference>
<evidence type="ECO:0000256" key="8">
    <source>
        <dbReference type="ARBA" id="ARBA00022741"/>
    </source>
</evidence>
<keyword evidence="6" id="KW-0479">Metal-binding</keyword>
<dbReference type="AlphaFoldDB" id="A0A1X7AAL8"/>
<dbReference type="Proteomes" id="UP000194012">
    <property type="component" value="Unassembled WGS sequence"/>
</dbReference>
<dbReference type="InterPro" id="IPR004843">
    <property type="entry name" value="Calcineurin-like_PHP"/>
</dbReference>
<evidence type="ECO:0000313" key="16">
    <source>
        <dbReference type="Proteomes" id="UP000194012"/>
    </source>
</evidence>
<name>A0A1X7AAL8_9RHOB</name>
<feature type="region of interest" description="Disordered" evidence="12">
    <location>
        <begin position="1"/>
        <end position="30"/>
    </location>
</feature>
<comment type="similarity">
    <text evidence="5 11">Belongs to the 5'-nucleotidase family.</text>
</comment>
<comment type="catalytic activity">
    <reaction evidence="1">
        <text>a ribonucleoside 3'-phosphate + H2O = a ribonucleoside + phosphate</text>
        <dbReference type="Rhea" id="RHEA:10144"/>
        <dbReference type="ChEBI" id="CHEBI:13197"/>
        <dbReference type="ChEBI" id="CHEBI:15377"/>
        <dbReference type="ChEBI" id="CHEBI:18254"/>
        <dbReference type="ChEBI" id="CHEBI:43474"/>
        <dbReference type="EC" id="3.1.3.6"/>
    </reaction>
</comment>
<evidence type="ECO:0000259" key="14">
    <source>
        <dbReference type="Pfam" id="PF02872"/>
    </source>
</evidence>
<sequence>MVVHTPTKGIAHLTQTTSDKQGQQASPNATSTAALRVLATTDVHGHILPFDYYTNTPDRPYGLARLATLIARARAEVDDGACVLFDNGDFLQGTPISDLTPQPGQGWQGPHPVLLAMNQLGYDAASLGNHEFNFGLDWLQKTLPEAVFPVVCANAVLRRGARPEADETLCQPWHMITRELRDTDGKIKTVRIGVLGLVPPQIMTWDHAHLTGRLTCRDMVEAARAWVPVIRAAGADLVIALAHTGIGEGPDRPMMENAAQAIARVPGIDALIGGHSHRIYPDPSKSPGDPDHRDRLDGKPFIKPGFRGSHLGVLDLTLAQGADGKWTVTSHQGEVRAAAGIPPEPAFCRVLESAHAHTLTLTEREIGRTSTPLHSYLALVRNDPATQLINAAQRSGLTRALSGTAYEGLPVLSATAPFKTGGRGGPAYYTDMPTGALRLRNLTDLYPFPNTLCGVLVTGADLRDWLERAAICFHQIRPGATDQMLIDTTVPGHDFDVIDGLSYAFDLSQPARFDLSGSLVAPKAHRVSDLRHEGVPISDDAQFVVATNSYRAYGGGPFRNLAETSLIHTCLRPVRDVLADYIAAQPRITPEPRPAWRFAELPDTRVLYDTGPGLRAHPDELAALRAEDLGDTKHGFARLGLWLGEKQSQPRDHALSCESPI</sequence>
<dbReference type="PANTHER" id="PTHR11575">
    <property type="entry name" value="5'-NUCLEOTIDASE-RELATED"/>
    <property type="match status" value="1"/>
</dbReference>
<dbReference type="Gene3D" id="3.90.780.10">
    <property type="entry name" value="5'-Nucleotidase, C-terminal domain"/>
    <property type="match status" value="1"/>
</dbReference>
<dbReference type="PANTHER" id="PTHR11575:SF6">
    <property type="entry name" value="2',3'-CYCLIC-NUCLEOTIDE 2'-PHOSPHODIESTERASE_3'-NUCLEOTIDASE"/>
    <property type="match status" value="1"/>
</dbReference>
<evidence type="ECO:0000256" key="7">
    <source>
        <dbReference type="ARBA" id="ARBA00022729"/>
    </source>
</evidence>
<dbReference type="Gene3D" id="3.60.21.10">
    <property type="match status" value="1"/>
</dbReference>
<keyword evidence="7" id="KW-0732">Signal</keyword>
<dbReference type="Pfam" id="PF00149">
    <property type="entry name" value="Metallophos"/>
    <property type="match status" value="1"/>
</dbReference>
<evidence type="ECO:0000256" key="6">
    <source>
        <dbReference type="ARBA" id="ARBA00022723"/>
    </source>
</evidence>
<evidence type="ECO:0000259" key="13">
    <source>
        <dbReference type="Pfam" id="PF00149"/>
    </source>
</evidence>
<dbReference type="GO" id="GO:0046872">
    <property type="term" value="F:metal ion binding"/>
    <property type="evidence" value="ECO:0007669"/>
    <property type="project" value="UniProtKB-KW"/>
</dbReference>
<dbReference type="GO" id="GO:0008663">
    <property type="term" value="F:2',3'-cyclic-nucleotide 2'-phosphodiesterase activity"/>
    <property type="evidence" value="ECO:0007669"/>
    <property type="project" value="UniProtKB-EC"/>
</dbReference>
<dbReference type="InterPro" id="IPR029052">
    <property type="entry name" value="Metallo-depent_PP-like"/>
</dbReference>
<dbReference type="InterPro" id="IPR006179">
    <property type="entry name" value="5_nucleotidase/apyrase"/>
</dbReference>
<dbReference type="NCBIfam" id="NF006938">
    <property type="entry name" value="PRK09420.1"/>
    <property type="match status" value="1"/>
</dbReference>
<proteinExistence type="inferred from homology"/>
<reference evidence="16" key="1">
    <citation type="submission" date="2017-03" db="EMBL/GenBank/DDBJ databases">
        <authorList>
            <person name="Rodrigo-Torres L."/>
            <person name="Arahal R.D."/>
            <person name="Lucena T."/>
        </authorList>
    </citation>
    <scope>NUCLEOTIDE SEQUENCE [LARGE SCALE GENOMIC DNA]</scope>
    <source>
        <strain evidence="16">CECT 8370</strain>
    </source>
</reference>
<dbReference type="EMBL" id="FWFJ01000059">
    <property type="protein sequence ID" value="SLN74094.1"/>
    <property type="molecule type" value="Genomic_DNA"/>
</dbReference>
<feature type="compositionally biased region" description="Polar residues" evidence="12">
    <location>
        <begin position="13"/>
        <end position="30"/>
    </location>
</feature>
<keyword evidence="16" id="KW-1185">Reference proteome</keyword>
<dbReference type="EC" id="3.1.3.6" evidence="15"/>
<keyword evidence="10" id="KW-0511">Multifunctional enzyme</keyword>
<evidence type="ECO:0000256" key="9">
    <source>
        <dbReference type="ARBA" id="ARBA00022801"/>
    </source>
</evidence>
<dbReference type="InterPro" id="IPR036907">
    <property type="entry name" value="5'-Nucleotdase_C_sf"/>
</dbReference>
<dbReference type="PROSITE" id="PS00785">
    <property type="entry name" value="5_NUCLEOTIDASE_1"/>
    <property type="match status" value="1"/>
</dbReference>
<dbReference type="GO" id="GO:0008254">
    <property type="term" value="F:3'-nucleotidase activity"/>
    <property type="evidence" value="ECO:0007669"/>
    <property type="project" value="UniProtKB-EC"/>
</dbReference>
<gene>
    <name evidence="15" type="primary">cpdB</name>
    <name evidence="15" type="ORF">ROG8370_03648</name>
</gene>
<dbReference type="GO" id="GO:0009166">
    <property type="term" value="P:nucleotide catabolic process"/>
    <property type="evidence" value="ECO:0007669"/>
    <property type="project" value="InterPro"/>
</dbReference>
<dbReference type="Pfam" id="PF02872">
    <property type="entry name" value="5_nucleotid_C"/>
    <property type="match status" value="1"/>
</dbReference>
<evidence type="ECO:0000256" key="4">
    <source>
        <dbReference type="ARBA" id="ARBA00004196"/>
    </source>
</evidence>
<organism evidence="15 16">
    <name type="scientific">Roseovarius gaetbuli</name>
    <dbReference type="NCBI Taxonomy" id="1356575"/>
    <lineage>
        <taxon>Bacteria</taxon>
        <taxon>Pseudomonadati</taxon>
        <taxon>Pseudomonadota</taxon>
        <taxon>Alphaproteobacteria</taxon>
        <taxon>Rhodobacterales</taxon>
        <taxon>Roseobacteraceae</taxon>
        <taxon>Roseovarius</taxon>
    </lineage>
</organism>
<comment type="cofactor">
    <cofactor evidence="3">
        <name>a divalent metal cation</name>
        <dbReference type="ChEBI" id="CHEBI:60240"/>
    </cofactor>
</comment>
<dbReference type="GO" id="GO:0000166">
    <property type="term" value="F:nucleotide binding"/>
    <property type="evidence" value="ECO:0007669"/>
    <property type="project" value="UniProtKB-KW"/>
</dbReference>
<evidence type="ECO:0000256" key="3">
    <source>
        <dbReference type="ARBA" id="ARBA00001968"/>
    </source>
</evidence>